<organism evidence="3 4">
    <name type="scientific">Nonlabens ulvanivorans</name>
    <name type="common">Persicivirga ulvanivorans</name>
    <dbReference type="NCBI Taxonomy" id="906888"/>
    <lineage>
        <taxon>Bacteria</taxon>
        <taxon>Pseudomonadati</taxon>
        <taxon>Bacteroidota</taxon>
        <taxon>Flavobacteriia</taxon>
        <taxon>Flavobacteriales</taxon>
        <taxon>Flavobacteriaceae</taxon>
        <taxon>Nonlabens</taxon>
    </lineage>
</organism>
<reference evidence="3 4" key="1">
    <citation type="journal article" date="2014" name="Genome Announc.">
        <title>Draft Genome Sequences of Marine Flavobacterium Nonlabens Strains NR17, NR24, NR27, NR32, NR33, and Ara13.</title>
        <authorList>
            <person name="Nakanishi M."/>
            <person name="Meirelles P."/>
            <person name="Suzuki R."/>
            <person name="Takatani N."/>
            <person name="Mino S."/>
            <person name="Suda W."/>
            <person name="Oshima K."/>
            <person name="Hattori M."/>
            <person name="Ohkuma M."/>
            <person name="Hosokawa M."/>
            <person name="Miyashita K."/>
            <person name="Thompson F.L."/>
            <person name="Niwa A."/>
            <person name="Sawabe T."/>
            <person name="Sawabe T."/>
        </authorList>
    </citation>
    <scope>NUCLEOTIDE SEQUENCE [LARGE SCALE GENOMIC DNA]</scope>
    <source>
        <strain evidence="4">JCM19275</strain>
    </source>
</reference>
<dbReference type="GO" id="GO:0098797">
    <property type="term" value="C:plasma membrane protein complex"/>
    <property type="evidence" value="ECO:0007669"/>
    <property type="project" value="TreeGrafter"/>
</dbReference>
<evidence type="ECO:0000313" key="4">
    <source>
        <dbReference type="Proteomes" id="UP000029647"/>
    </source>
</evidence>
<proteinExistence type="predicted"/>
<evidence type="ECO:0000313" key="3">
    <source>
        <dbReference type="EMBL" id="GAL76549.1"/>
    </source>
</evidence>
<feature type="chain" id="PRO_5001866180" evidence="1">
    <location>
        <begin position="23"/>
        <end position="335"/>
    </location>
</feature>
<comment type="caution">
    <text evidence="3">The sequence shown here is derived from an EMBL/GenBank/DDBJ whole genome shotgun (WGS) entry which is preliminary data.</text>
</comment>
<keyword evidence="1" id="KW-0732">Signal</keyword>
<dbReference type="InterPro" id="IPR051045">
    <property type="entry name" value="TonB-dependent_transducer"/>
</dbReference>
<evidence type="ECO:0000256" key="1">
    <source>
        <dbReference type="SAM" id="SignalP"/>
    </source>
</evidence>
<dbReference type="SUPFAM" id="SSF74653">
    <property type="entry name" value="TolA/TonB C-terminal domain"/>
    <property type="match status" value="1"/>
</dbReference>
<dbReference type="RefSeq" id="WP_081957874.1">
    <property type="nucleotide sequence ID" value="NZ_JBDUVK010000119.1"/>
</dbReference>
<gene>
    <name evidence="3" type="ORF">JCM19275_1293</name>
</gene>
<dbReference type="AlphaFoldDB" id="A0A090WMD2"/>
<dbReference type="Pfam" id="PF07661">
    <property type="entry name" value="MORN_2"/>
    <property type="match status" value="4"/>
</dbReference>
<dbReference type="GO" id="GO:0055085">
    <property type="term" value="P:transmembrane transport"/>
    <property type="evidence" value="ECO:0007669"/>
    <property type="project" value="InterPro"/>
</dbReference>
<evidence type="ECO:0000259" key="2">
    <source>
        <dbReference type="Pfam" id="PF03544"/>
    </source>
</evidence>
<dbReference type="Proteomes" id="UP000029647">
    <property type="component" value="Unassembled WGS sequence"/>
</dbReference>
<name>A0A090WMD2_NONUL</name>
<dbReference type="Gene3D" id="3.30.1150.10">
    <property type="match status" value="1"/>
</dbReference>
<dbReference type="InterPro" id="IPR037682">
    <property type="entry name" value="TonB_C"/>
</dbReference>
<dbReference type="EMBL" id="BBNT01000012">
    <property type="protein sequence ID" value="GAL76549.1"/>
    <property type="molecule type" value="Genomic_DNA"/>
</dbReference>
<feature type="signal peptide" evidence="1">
    <location>
        <begin position="1"/>
        <end position="22"/>
    </location>
</feature>
<dbReference type="PANTHER" id="PTHR33446">
    <property type="entry name" value="PROTEIN TONB-RELATED"/>
    <property type="match status" value="1"/>
</dbReference>
<accession>A0A090WMD2</accession>
<feature type="domain" description="TonB C-terminal" evidence="2">
    <location>
        <begin position="268"/>
        <end position="331"/>
    </location>
</feature>
<protein>
    <submittedName>
        <fullName evidence="3">Regulatory sensor-transducer</fullName>
    </submittedName>
</protein>
<dbReference type="InterPro" id="IPR011652">
    <property type="entry name" value="MORN_2"/>
</dbReference>
<dbReference type="SUPFAM" id="SSF82185">
    <property type="entry name" value="Histone H3 K4-specific methyltransferase SET7/9 N-terminal domain"/>
    <property type="match status" value="1"/>
</dbReference>
<dbReference type="Pfam" id="PF03544">
    <property type="entry name" value="TonB_C"/>
    <property type="match status" value="1"/>
</dbReference>
<dbReference type="Gene3D" id="3.90.930.1">
    <property type="match status" value="2"/>
</dbReference>
<dbReference type="PANTHER" id="PTHR33446:SF2">
    <property type="entry name" value="PROTEIN TONB"/>
    <property type="match status" value="1"/>
</dbReference>
<sequence>MKNIIKITAINFLLFLSLNCYSQDVKIFYKDGTLFQSYDVRNKIFKNGMFKQFHNNGKLAQEGRYNKYSDRAGEWKYYDLSGRLQLTVNYLDDDNIHTFQKSKLYIYDDDNQNEIKSIAIGETFIGSKYIDATELQNSKYLDIDYNNKVSYDFPIRSGVWKHYNFISNELIYKGETKWIENSGENVRVGVWEFYHPNGKIKVKGNYKNGLQNGEWKAYNTNGELIESVTFNAGKIINDGLGNSQPQFPGGNNNIMRFIQKYFDYPDISGVSGVIIAEITIDKEGNVINPKIIQSLHPEFDKAYLDVFNKMPKWSPGTINGEFENITFKIPTRVSN</sequence>
<dbReference type="GO" id="GO:0031992">
    <property type="term" value="F:energy transducer activity"/>
    <property type="evidence" value="ECO:0007669"/>
    <property type="project" value="TreeGrafter"/>
</dbReference>